<dbReference type="InterPro" id="IPR002687">
    <property type="entry name" value="Nop_dom"/>
</dbReference>
<gene>
    <name evidence="2" type="ORF">HAX54_015068</name>
</gene>
<feature type="non-terminal residue" evidence="2">
    <location>
        <position position="114"/>
    </location>
</feature>
<dbReference type="PANTHER" id="PTHR13904:SF3">
    <property type="entry name" value="NOP DOMAIN-CONTAINING PROTEIN"/>
    <property type="match status" value="1"/>
</dbReference>
<evidence type="ECO:0000259" key="1">
    <source>
        <dbReference type="Pfam" id="PF01798"/>
    </source>
</evidence>
<proteinExistence type="predicted"/>
<dbReference type="InterPro" id="IPR036070">
    <property type="entry name" value="Nop_dom_sf"/>
</dbReference>
<dbReference type="EMBL" id="JACEIK010195167">
    <property type="protein sequence ID" value="MCE5167649.1"/>
    <property type="molecule type" value="Genomic_DNA"/>
</dbReference>
<organism evidence="2 3">
    <name type="scientific">Datura stramonium</name>
    <name type="common">Jimsonweed</name>
    <name type="synonym">Common thornapple</name>
    <dbReference type="NCBI Taxonomy" id="4076"/>
    <lineage>
        <taxon>Eukaryota</taxon>
        <taxon>Viridiplantae</taxon>
        <taxon>Streptophyta</taxon>
        <taxon>Embryophyta</taxon>
        <taxon>Tracheophyta</taxon>
        <taxon>Spermatophyta</taxon>
        <taxon>Magnoliopsida</taxon>
        <taxon>eudicotyledons</taxon>
        <taxon>Gunneridae</taxon>
        <taxon>Pentapetalae</taxon>
        <taxon>asterids</taxon>
        <taxon>lamiids</taxon>
        <taxon>Solanales</taxon>
        <taxon>Solanaceae</taxon>
        <taxon>Solanoideae</taxon>
        <taxon>Datureae</taxon>
        <taxon>Datura</taxon>
    </lineage>
</organism>
<feature type="domain" description="Nop" evidence="1">
    <location>
        <begin position="86"/>
        <end position="114"/>
    </location>
</feature>
<dbReference type="InterPro" id="IPR027105">
    <property type="entry name" value="Prp31"/>
</dbReference>
<evidence type="ECO:0000313" key="3">
    <source>
        <dbReference type="Proteomes" id="UP000823775"/>
    </source>
</evidence>
<accession>A0ABS8YDM9</accession>
<reference evidence="2 3" key="1">
    <citation type="journal article" date="2021" name="BMC Genomics">
        <title>Datura genome reveals duplications of psychoactive alkaloid biosynthetic genes and high mutation rate following tissue culture.</title>
        <authorList>
            <person name="Rajewski A."/>
            <person name="Carter-House D."/>
            <person name="Stajich J."/>
            <person name="Litt A."/>
        </authorList>
    </citation>
    <scope>NUCLEOTIDE SEQUENCE [LARGE SCALE GENOMIC DNA]</scope>
    <source>
        <strain evidence="2">AR-01</strain>
    </source>
</reference>
<sequence>MATFDDSFLADLEELNDNTTDVVAAHMEEDYDDEDLDNITKLQKSRCYIDIMQKVEDALIFTNKGDVFLEKDDPEYKLIVDCNALSIEIEDEIFIIHNFIRDKYRLKFPELESL</sequence>
<keyword evidence="3" id="KW-1185">Reference proteome</keyword>
<evidence type="ECO:0000313" key="2">
    <source>
        <dbReference type="EMBL" id="MCE5167649.1"/>
    </source>
</evidence>
<comment type="caution">
    <text evidence="2">The sequence shown here is derived from an EMBL/GenBank/DDBJ whole genome shotgun (WGS) entry which is preliminary data.</text>
</comment>
<dbReference type="PANTHER" id="PTHR13904">
    <property type="entry name" value="PRE-MRNA SPLICING FACTOR PRP31"/>
    <property type="match status" value="1"/>
</dbReference>
<dbReference type="Gene3D" id="1.10.287.4070">
    <property type="match status" value="1"/>
</dbReference>
<dbReference type="SUPFAM" id="SSF89124">
    <property type="entry name" value="Nop domain"/>
    <property type="match status" value="1"/>
</dbReference>
<dbReference type="Proteomes" id="UP000823775">
    <property type="component" value="Unassembled WGS sequence"/>
</dbReference>
<name>A0ABS8YDM9_DATST</name>
<protein>
    <recommendedName>
        <fullName evidence="1">Nop domain-containing protein</fullName>
    </recommendedName>
</protein>
<dbReference type="Pfam" id="PF01798">
    <property type="entry name" value="Nop"/>
    <property type="match status" value="1"/>
</dbReference>